<gene>
    <name evidence="3" type="ORF">CT0861_11700</name>
</gene>
<dbReference type="Gene3D" id="1.20.120.660">
    <property type="entry name" value="IL-4 antagonist (De novo design) like domain"/>
    <property type="match status" value="1"/>
</dbReference>
<evidence type="ECO:0000256" key="1">
    <source>
        <dbReference type="SAM" id="MobiDB-lite"/>
    </source>
</evidence>
<dbReference type="GO" id="GO:0005840">
    <property type="term" value="C:ribosome"/>
    <property type="evidence" value="ECO:0007669"/>
    <property type="project" value="UniProtKB-KW"/>
</dbReference>
<sequence length="1041" mass="115490">MDDIDNAIQADRQILSSMPDGHPDLAMYLSNFGIRLGNKYLREGGLHSLEEAIQVTRKAISITPMNHSNWPSYMNNLGIRLNDKYLRLGHVNDLEEAIDILREAISRIADNLLTRPALLNNLGNCLHSRYARTGHISDIEQAIQVIRQAIKITPEENPNWATYMNNLGNFLEDKNRSTGEASEFEEAIYVSRKAVDATPIDNISRAARLNNLSVRLYSRFLGTGAISNLEEGIQLARQAVSTTPENHPSLSVRLHNLGIQLGARYTRIGAMFDLEESIHIAKQAVDATPKDHPDYARNLNSLANHLGDKYSRTQAEADLDNAILVAQQAVDAAPKDHPFRAGYLNNLGLQLGDKYAITKEEAYLNGAISNAMEAVDATPKDHFDRAGHLNTLAIRLADKYLQTQAVADLEEAIQVAEQTVKATPKEHPGLAGWLNNLGRRLFDRYSKTGAMDDLGNAVTHHHVALLQSNSPTITRIQAGASILQCCALVPTWQKAYEAMSIAIPLIPRLATRSLDNYDKQHILGKVVGLASSAAAVALQLNKRPIVALNFLEEGRGVLAASLEEMRIDVLDLRERHPQLADDFVRLRDELEVSITRRAPTLDANPKLAWKTLTNRRYEASNELDELLVEIRKQPGFEDFLLVPAEEEIQAAASKGPIVLINVSEIRCDAILVEHHQIRCLALPFLKSEDIDKQAKINNLGSPSALEWLWNAAANPILDALGFTQSPTTDDWPHVWWILTGILSKFPIHAAGYHKNGLAESVLDRVMSSYSSSIKAIIHGRRRRSAPSAIPAKALLVAMQNTPEQSQLHFANKEVDMLRDLCGMMALDPVEPGRRKKDIVSHLPNCKIFHFAGHGHTNNNDPSQSHLLLEDWQSDKLTVATLLDINIRTRSPFLAYLSACGTGQVKDEKFFDESLHLISACNLAGFRHVIGTLWEVNDESCVVMSRITYEEIRDGALSDASVCHGLHKATRELRNRWLGGSENTDLGSKRVGKPNTGLAVDATGAEGADDRRQKDSRDVYLVEDDDEASRPLPWVPYVHFGV</sequence>
<dbReference type="PANTHER" id="PTHR19959:SF119">
    <property type="entry name" value="FUNGAL LIPASE-LIKE DOMAIN-CONTAINING PROTEIN"/>
    <property type="match status" value="1"/>
</dbReference>
<dbReference type="Pfam" id="PF12770">
    <property type="entry name" value="CHAT"/>
    <property type="match status" value="1"/>
</dbReference>
<evidence type="ECO:0000259" key="2">
    <source>
        <dbReference type="Pfam" id="PF12770"/>
    </source>
</evidence>
<dbReference type="InterPro" id="IPR024983">
    <property type="entry name" value="CHAT_dom"/>
</dbReference>
<dbReference type="EMBL" id="LFIV01000151">
    <property type="protein sequence ID" value="KZL67172.1"/>
    <property type="molecule type" value="Genomic_DNA"/>
</dbReference>
<dbReference type="InterPro" id="IPR011990">
    <property type="entry name" value="TPR-like_helical_dom_sf"/>
</dbReference>
<reference evidence="3 4" key="1">
    <citation type="submission" date="2015-06" db="EMBL/GenBank/DDBJ databases">
        <title>Survival trade-offs in plant roots during colonization by closely related pathogenic and mutualistic fungi.</title>
        <authorList>
            <person name="Hacquard S."/>
            <person name="Kracher B."/>
            <person name="Hiruma K."/>
            <person name="Weinman A."/>
            <person name="Muench P."/>
            <person name="Garrido Oter R."/>
            <person name="Ver Loren van Themaat E."/>
            <person name="Dallerey J.-F."/>
            <person name="Damm U."/>
            <person name="Henrissat B."/>
            <person name="Lespinet O."/>
            <person name="Thon M."/>
            <person name="Kemen E."/>
            <person name="McHardy A.C."/>
            <person name="Schulze-Lefert P."/>
            <person name="O'Connell R.J."/>
        </authorList>
    </citation>
    <scope>NUCLEOTIDE SEQUENCE [LARGE SCALE GENOMIC DNA]</scope>
    <source>
        <strain evidence="3 4">0861</strain>
    </source>
</reference>
<organism evidence="3 4">
    <name type="scientific">Colletotrichum tofieldiae</name>
    <dbReference type="NCBI Taxonomy" id="708197"/>
    <lineage>
        <taxon>Eukaryota</taxon>
        <taxon>Fungi</taxon>
        <taxon>Dikarya</taxon>
        <taxon>Ascomycota</taxon>
        <taxon>Pezizomycotina</taxon>
        <taxon>Sordariomycetes</taxon>
        <taxon>Hypocreomycetidae</taxon>
        <taxon>Glomerellales</taxon>
        <taxon>Glomerellaceae</taxon>
        <taxon>Colletotrichum</taxon>
        <taxon>Colletotrichum spaethianum species complex</taxon>
    </lineage>
</organism>
<proteinExistence type="predicted"/>
<dbReference type="SUPFAM" id="SSF81901">
    <property type="entry name" value="HCP-like"/>
    <property type="match status" value="1"/>
</dbReference>
<keyword evidence="3" id="KW-0687">Ribonucleoprotein</keyword>
<dbReference type="PANTHER" id="PTHR19959">
    <property type="entry name" value="KINESIN LIGHT CHAIN"/>
    <property type="match status" value="1"/>
</dbReference>
<keyword evidence="3" id="KW-0689">Ribosomal protein</keyword>
<feature type="compositionally biased region" description="Basic and acidic residues" evidence="1">
    <location>
        <begin position="1007"/>
        <end position="1016"/>
    </location>
</feature>
<accession>A0A166PUC7</accession>
<evidence type="ECO:0000313" key="4">
    <source>
        <dbReference type="Proteomes" id="UP000076552"/>
    </source>
</evidence>
<name>A0A166PUC7_9PEZI</name>
<comment type="caution">
    <text evidence="3">The sequence shown here is derived from an EMBL/GenBank/DDBJ whole genome shotgun (WGS) entry which is preliminary data.</text>
</comment>
<feature type="region of interest" description="Disordered" evidence="1">
    <location>
        <begin position="983"/>
        <end position="1016"/>
    </location>
</feature>
<dbReference type="Gene3D" id="1.25.40.10">
    <property type="entry name" value="Tetratricopeptide repeat domain"/>
    <property type="match status" value="3"/>
</dbReference>
<protein>
    <submittedName>
        <fullName evidence="3">30S ribosomal protein S17P-like protein</fullName>
    </submittedName>
</protein>
<dbReference type="Pfam" id="PF13374">
    <property type="entry name" value="TPR_10"/>
    <property type="match status" value="2"/>
</dbReference>
<keyword evidence="4" id="KW-1185">Reference proteome</keyword>
<dbReference type="AlphaFoldDB" id="A0A166PUC7"/>
<dbReference type="Proteomes" id="UP000076552">
    <property type="component" value="Unassembled WGS sequence"/>
</dbReference>
<feature type="domain" description="CHAT" evidence="2">
    <location>
        <begin position="704"/>
        <end position="1039"/>
    </location>
</feature>
<evidence type="ECO:0000313" key="3">
    <source>
        <dbReference type="EMBL" id="KZL67172.1"/>
    </source>
</evidence>
<dbReference type="STRING" id="708197.A0A166PUC7"/>